<reference evidence="8" key="1">
    <citation type="submission" date="2023-06" db="EMBL/GenBank/DDBJ databases">
        <title>Genomic analysis of the entomopathogenic nematode Steinernema hermaphroditum.</title>
        <authorList>
            <person name="Schwarz E.M."/>
            <person name="Heppert J.K."/>
            <person name="Baniya A."/>
            <person name="Schwartz H.T."/>
            <person name="Tan C.-H."/>
            <person name="Antoshechkin I."/>
            <person name="Sternberg P.W."/>
            <person name="Goodrich-Blair H."/>
            <person name="Dillman A.R."/>
        </authorList>
    </citation>
    <scope>NUCLEOTIDE SEQUENCE</scope>
    <source>
        <strain evidence="8">PS9179</strain>
        <tissue evidence="8">Whole animal</tissue>
    </source>
</reference>
<keyword evidence="4" id="KW-0479">Metal-binding</keyword>
<evidence type="ECO:0000256" key="5">
    <source>
        <dbReference type="PIRSR" id="PIRSR601820-3"/>
    </source>
</evidence>
<keyword evidence="3 5" id="KW-1015">Disulfide bond</keyword>
<dbReference type="InterPro" id="IPR001820">
    <property type="entry name" value="TIMP"/>
</dbReference>
<feature type="chain" id="PRO_5041330546" description="NTR domain-containing protein" evidence="6">
    <location>
        <begin position="18"/>
        <end position="144"/>
    </location>
</feature>
<dbReference type="PANTHER" id="PTHR11844:SF25">
    <property type="entry name" value="NTR DOMAIN-CONTAINING PROTEIN"/>
    <property type="match status" value="1"/>
</dbReference>
<dbReference type="AlphaFoldDB" id="A0AA39LTH5"/>
<sequence length="144" mass="15937">MFLTFHLLAAFLSVTFGCTCVEPSTDGKQEFCMSDFVGIFKILKRSETTERVIQYHVAPSQIFKSPGGHSDINVLETYKHGASCGVTGLEEGQEYLLTGFYSSADNAFSIYICGEIALTQWSNVPTEIRKALKEGSYEPCPNQD</sequence>
<dbReference type="InterPro" id="IPR008993">
    <property type="entry name" value="TIMP-like_OB-fold"/>
</dbReference>
<dbReference type="Pfam" id="PF00965">
    <property type="entry name" value="TIMP"/>
    <property type="match status" value="1"/>
</dbReference>
<evidence type="ECO:0000313" key="9">
    <source>
        <dbReference type="Proteomes" id="UP001175271"/>
    </source>
</evidence>
<dbReference type="GO" id="GO:0051045">
    <property type="term" value="P:negative regulation of membrane protein ectodomain proteolysis"/>
    <property type="evidence" value="ECO:0007669"/>
    <property type="project" value="TreeGrafter"/>
</dbReference>
<feature type="binding site" evidence="4">
    <location>
        <position position="18"/>
    </location>
    <ligand>
        <name>Zn(2+)</name>
        <dbReference type="ChEBI" id="CHEBI:29105"/>
        <note>ligand shared with metalloproteinase partner</note>
    </ligand>
</feature>
<feature type="disulfide bond" evidence="5">
    <location>
        <begin position="18"/>
        <end position="84"/>
    </location>
</feature>
<dbReference type="GO" id="GO:0046872">
    <property type="term" value="F:metal ion binding"/>
    <property type="evidence" value="ECO:0007669"/>
    <property type="project" value="UniProtKB-KW"/>
</dbReference>
<evidence type="ECO:0000259" key="7">
    <source>
        <dbReference type="PROSITE" id="PS50189"/>
    </source>
</evidence>
<keyword evidence="2" id="KW-0964">Secreted</keyword>
<accession>A0AA39LTH5</accession>
<evidence type="ECO:0000256" key="4">
    <source>
        <dbReference type="PIRSR" id="PIRSR601820-1"/>
    </source>
</evidence>
<organism evidence="8 9">
    <name type="scientific">Steinernema hermaphroditum</name>
    <dbReference type="NCBI Taxonomy" id="289476"/>
    <lineage>
        <taxon>Eukaryota</taxon>
        <taxon>Metazoa</taxon>
        <taxon>Ecdysozoa</taxon>
        <taxon>Nematoda</taxon>
        <taxon>Chromadorea</taxon>
        <taxon>Rhabditida</taxon>
        <taxon>Tylenchina</taxon>
        <taxon>Panagrolaimomorpha</taxon>
        <taxon>Strongyloidoidea</taxon>
        <taxon>Steinernematidae</taxon>
        <taxon>Steinernema</taxon>
    </lineage>
</organism>
<keyword evidence="9" id="KW-1185">Reference proteome</keyword>
<dbReference type="GO" id="GO:0002020">
    <property type="term" value="F:protease binding"/>
    <property type="evidence" value="ECO:0007669"/>
    <property type="project" value="TreeGrafter"/>
</dbReference>
<feature type="domain" description="NTR" evidence="7">
    <location>
        <begin position="18"/>
        <end position="140"/>
    </location>
</feature>
<dbReference type="PANTHER" id="PTHR11844">
    <property type="entry name" value="METALLOPROTEASE INHIBITOR"/>
    <property type="match status" value="1"/>
</dbReference>
<evidence type="ECO:0000256" key="2">
    <source>
        <dbReference type="ARBA" id="ARBA00022525"/>
    </source>
</evidence>
<evidence type="ECO:0000256" key="1">
    <source>
        <dbReference type="ARBA" id="ARBA00004613"/>
    </source>
</evidence>
<evidence type="ECO:0000256" key="3">
    <source>
        <dbReference type="ARBA" id="ARBA00023157"/>
    </source>
</evidence>
<name>A0AA39LTH5_9BILA</name>
<dbReference type="SUPFAM" id="SSF50242">
    <property type="entry name" value="TIMP-like"/>
    <property type="match status" value="1"/>
</dbReference>
<proteinExistence type="predicted"/>
<dbReference type="InterPro" id="IPR001134">
    <property type="entry name" value="Netrin_domain"/>
</dbReference>
<dbReference type="GO" id="GO:0031012">
    <property type="term" value="C:extracellular matrix"/>
    <property type="evidence" value="ECO:0007669"/>
    <property type="project" value="TreeGrafter"/>
</dbReference>
<dbReference type="Gene3D" id="2.40.50.120">
    <property type="match status" value="1"/>
</dbReference>
<comment type="caution">
    <text evidence="8">The sequence shown here is derived from an EMBL/GenBank/DDBJ whole genome shotgun (WGS) entry which is preliminary data.</text>
</comment>
<protein>
    <recommendedName>
        <fullName evidence="7">NTR domain-containing protein</fullName>
    </recommendedName>
</protein>
<evidence type="ECO:0000313" key="8">
    <source>
        <dbReference type="EMBL" id="KAK0408709.1"/>
    </source>
</evidence>
<feature type="signal peptide" evidence="6">
    <location>
        <begin position="1"/>
        <end position="17"/>
    </location>
</feature>
<keyword evidence="6" id="KW-0732">Signal</keyword>
<comment type="subcellular location">
    <subcellularLocation>
        <location evidence="1">Secreted</location>
    </subcellularLocation>
</comment>
<dbReference type="EMBL" id="JAUCMV010000003">
    <property type="protein sequence ID" value="KAK0408709.1"/>
    <property type="molecule type" value="Genomic_DNA"/>
</dbReference>
<dbReference type="PROSITE" id="PS50189">
    <property type="entry name" value="NTR"/>
    <property type="match status" value="1"/>
</dbReference>
<evidence type="ECO:0000256" key="6">
    <source>
        <dbReference type="SAM" id="SignalP"/>
    </source>
</evidence>
<feature type="disulfide bond" evidence="5">
    <location>
        <begin position="20"/>
        <end position="113"/>
    </location>
</feature>
<dbReference type="GO" id="GO:0008191">
    <property type="term" value="F:metalloendopeptidase inhibitor activity"/>
    <property type="evidence" value="ECO:0007669"/>
    <property type="project" value="InterPro"/>
</dbReference>
<dbReference type="Proteomes" id="UP001175271">
    <property type="component" value="Unassembled WGS sequence"/>
</dbReference>
<gene>
    <name evidence="8" type="ORF">QR680_004117</name>
</gene>
<dbReference type="GO" id="GO:0005615">
    <property type="term" value="C:extracellular space"/>
    <property type="evidence" value="ECO:0007669"/>
    <property type="project" value="TreeGrafter"/>
</dbReference>
<keyword evidence="4" id="KW-0862">Zinc</keyword>